<evidence type="ECO:0000256" key="1">
    <source>
        <dbReference type="SAM" id="MobiDB-lite"/>
    </source>
</evidence>
<dbReference type="Proteomes" id="UP000287033">
    <property type="component" value="Unassembled WGS sequence"/>
</dbReference>
<dbReference type="AlphaFoldDB" id="A0A401TPB7"/>
<dbReference type="EMBL" id="BEZZ01134248">
    <property type="protein sequence ID" value="GCC44462.1"/>
    <property type="molecule type" value="Genomic_DNA"/>
</dbReference>
<feature type="region of interest" description="Disordered" evidence="1">
    <location>
        <begin position="14"/>
        <end position="56"/>
    </location>
</feature>
<reference evidence="2 3" key="1">
    <citation type="journal article" date="2018" name="Nat. Ecol. Evol.">
        <title>Shark genomes provide insights into elasmobranch evolution and the origin of vertebrates.</title>
        <authorList>
            <person name="Hara Y"/>
            <person name="Yamaguchi K"/>
            <person name="Onimaru K"/>
            <person name="Kadota M"/>
            <person name="Koyanagi M"/>
            <person name="Keeley SD"/>
            <person name="Tatsumi K"/>
            <person name="Tanaka K"/>
            <person name="Motone F"/>
            <person name="Kageyama Y"/>
            <person name="Nozu R"/>
            <person name="Adachi N"/>
            <person name="Nishimura O"/>
            <person name="Nakagawa R"/>
            <person name="Tanegashima C"/>
            <person name="Kiyatake I"/>
            <person name="Matsumoto R"/>
            <person name="Murakumo K"/>
            <person name="Nishida K"/>
            <person name="Terakita A"/>
            <person name="Kuratani S"/>
            <person name="Sato K"/>
            <person name="Hyodo S Kuraku.S."/>
        </authorList>
    </citation>
    <scope>NUCLEOTIDE SEQUENCE [LARGE SCALE GENOMIC DNA]</scope>
</reference>
<gene>
    <name evidence="2" type="ORF">chiPu_0028550</name>
</gene>
<keyword evidence="3" id="KW-1185">Reference proteome</keyword>
<evidence type="ECO:0000313" key="3">
    <source>
        <dbReference type="Proteomes" id="UP000287033"/>
    </source>
</evidence>
<accession>A0A401TPB7</accession>
<evidence type="ECO:0000313" key="2">
    <source>
        <dbReference type="EMBL" id="GCC44462.1"/>
    </source>
</evidence>
<organism evidence="2 3">
    <name type="scientific">Chiloscyllium punctatum</name>
    <name type="common">Brownbanded bambooshark</name>
    <name type="synonym">Hemiscyllium punctatum</name>
    <dbReference type="NCBI Taxonomy" id="137246"/>
    <lineage>
        <taxon>Eukaryota</taxon>
        <taxon>Metazoa</taxon>
        <taxon>Chordata</taxon>
        <taxon>Craniata</taxon>
        <taxon>Vertebrata</taxon>
        <taxon>Chondrichthyes</taxon>
        <taxon>Elasmobranchii</taxon>
        <taxon>Galeomorphii</taxon>
        <taxon>Galeoidea</taxon>
        <taxon>Orectolobiformes</taxon>
        <taxon>Hemiscylliidae</taxon>
        <taxon>Chiloscyllium</taxon>
    </lineage>
</organism>
<proteinExistence type="predicted"/>
<sequence>MVLAPSVVDRRSVGLSCPVSQHAPRHHRPSDSTPAPPSRRTAPREARCKGEGPVCSERAPEWVSSGGWAFGGLWGQSLLAIGAGSHPVSGWRSPRKIDFARTFERRSRGHWRDLTLV</sequence>
<protein>
    <submittedName>
        <fullName evidence="2">Uncharacterized protein</fullName>
    </submittedName>
</protein>
<name>A0A401TPB7_CHIPU</name>
<comment type="caution">
    <text evidence="2">The sequence shown here is derived from an EMBL/GenBank/DDBJ whole genome shotgun (WGS) entry which is preliminary data.</text>
</comment>